<dbReference type="SUPFAM" id="SSF51306">
    <property type="entry name" value="LexA/Signal peptidase"/>
    <property type="match status" value="1"/>
</dbReference>
<dbReference type="GO" id="GO:0006627">
    <property type="term" value="P:protein processing involved in protein targeting to mitochondrion"/>
    <property type="evidence" value="ECO:0007669"/>
    <property type="project" value="TreeGrafter"/>
</dbReference>
<reference evidence="11" key="2">
    <citation type="submission" date="2015-03" db="UniProtKB">
        <authorList>
            <consortium name="EnsemblPlants"/>
        </authorList>
    </citation>
    <scope>IDENTIFICATION</scope>
</reference>
<keyword evidence="5" id="KW-0472">Membrane</keyword>
<protein>
    <recommendedName>
        <fullName evidence="10">Peptidase S26 domain-containing protein</fullName>
    </recommendedName>
</protein>
<keyword evidence="3" id="KW-0378">Hydrolase</keyword>
<comment type="subcellular location">
    <subcellularLocation>
        <location evidence="1">Mitochondrion inner membrane</location>
    </subcellularLocation>
</comment>
<evidence type="ECO:0000313" key="11">
    <source>
        <dbReference type="EnsemblPlants" id="Bo9g177630.1"/>
    </source>
</evidence>
<dbReference type="Proteomes" id="UP000032141">
    <property type="component" value="Chromosome C9"/>
</dbReference>
<dbReference type="STRING" id="109376.A0A0D3EHR8"/>
<feature type="domain" description="Peptidase S26" evidence="10">
    <location>
        <begin position="25"/>
        <end position="96"/>
    </location>
</feature>
<evidence type="ECO:0000313" key="12">
    <source>
        <dbReference type="Proteomes" id="UP000032141"/>
    </source>
</evidence>
<feature type="active site" evidence="9">
    <location>
        <position position="44"/>
    </location>
</feature>
<dbReference type="Gramene" id="Bo9g177630.1">
    <property type="protein sequence ID" value="Bo9g177630.1"/>
    <property type="gene ID" value="Bo9g177630"/>
</dbReference>
<reference evidence="11 12" key="1">
    <citation type="journal article" date="2014" name="Genome Biol.">
        <title>Transcriptome and methylome profiling reveals relics of genome dominance in the mesopolyploid Brassica oleracea.</title>
        <authorList>
            <person name="Parkin I.A."/>
            <person name="Koh C."/>
            <person name="Tang H."/>
            <person name="Robinson S.J."/>
            <person name="Kagale S."/>
            <person name="Clarke W.E."/>
            <person name="Town C.D."/>
            <person name="Nixon J."/>
            <person name="Krishnakumar V."/>
            <person name="Bidwell S.L."/>
            <person name="Denoeud F."/>
            <person name="Belcram H."/>
            <person name="Links M.G."/>
            <person name="Just J."/>
            <person name="Clarke C."/>
            <person name="Bender T."/>
            <person name="Huebert T."/>
            <person name="Mason A.S."/>
            <person name="Pires J.C."/>
            <person name="Barker G."/>
            <person name="Moore J."/>
            <person name="Walley P.G."/>
            <person name="Manoli S."/>
            <person name="Batley J."/>
            <person name="Edwards D."/>
            <person name="Nelson M.N."/>
            <person name="Wang X."/>
            <person name="Paterson A.H."/>
            <person name="King G."/>
            <person name="Bancroft I."/>
            <person name="Chalhoub B."/>
            <person name="Sharpe A.G."/>
        </authorList>
    </citation>
    <scope>NUCLEOTIDE SEQUENCE</scope>
    <source>
        <strain evidence="11 12">cv. TO1000</strain>
    </source>
</reference>
<dbReference type="PRINTS" id="PR00727">
    <property type="entry name" value="LEADERPTASE"/>
</dbReference>
<comment type="function">
    <text evidence="7">Catalyzes the removal of transit peptides required for the targeting of proteins from the mitochondrial matrix, across the inner membrane, into the inter-membrane space.</text>
</comment>
<evidence type="ECO:0000256" key="9">
    <source>
        <dbReference type="PIRSR" id="PIRSR600223-1"/>
    </source>
</evidence>
<name>A0A0D3EHR8_BRAOL</name>
<evidence type="ECO:0000256" key="6">
    <source>
        <dbReference type="ARBA" id="ARBA00038445"/>
    </source>
</evidence>
<dbReference type="AlphaFoldDB" id="A0A0D3EHR8"/>
<keyword evidence="12" id="KW-1185">Reference proteome</keyword>
<dbReference type="PANTHER" id="PTHR12383">
    <property type="entry name" value="PROTEASE FAMILY S26 MITOCHONDRIAL INNER MEMBRANE PROTEASE-RELATED"/>
    <property type="match status" value="1"/>
</dbReference>
<accession>A0A0D3EHR8</accession>
<dbReference type="GO" id="GO:0006465">
    <property type="term" value="P:signal peptide processing"/>
    <property type="evidence" value="ECO:0007669"/>
    <property type="project" value="InterPro"/>
</dbReference>
<evidence type="ECO:0000256" key="3">
    <source>
        <dbReference type="ARBA" id="ARBA00022801"/>
    </source>
</evidence>
<dbReference type="eggNOG" id="KOG0171">
    <property type="taxonomic scope" value="Eukaryota"/>
</dbReference>
<evidence type="ECO:0000259" key="10">
    <source>
        <dbReference type="Pfam" id="PF10502"/>
    </source>
</evidence>
<dbReference type="EnsemblPlants" id="Bo9g177630.1">
    <property type="protein sequence ID" value="Bo9g177630.1"/>
    <property type="gene ID" value="Bo9g177630"/>
</dbReference>
<dbReference type="Pfam" id="PF10502">
    <property type="entry name" value="Peptidase_S26"/>
    <property type="match status" value="2"/>
</dbReference>
<dbReference type="InterPro" id="IPR000223">
    <property type="entry name" value="Pept_S26A_signal_pept_1"/>
</dbReference>
<keyword evidence="2" id="KW-0999">Mitochondrion inner membrane</keyword>
<dbReference type="GO" id="GO:0042720">
    <property type="term" value="C:mitochondrial inner membrane peptidase complex"/>
    <property type="evidence" value="ECO:0007669"/>
    <property type="project" value="TreeGrafter"/>
</dbReference>
<evidence type="ECO:0000256" key="5">
    <source>
        <dbReference type="ARBA" id="ARBA00023136"/>
    </source>
</evidence>
<dbReference type="GO" id="GO:0004252">
    <property type="term" value="F:serine-type endopeptidase activity"/>
    <property type="evidence" value="ECO:0007669"/>
    <property type="project" value="InterPro"/>
</dbReference>
<keyword evidence="4" id="KW-0496">Mitochondrion</keyword>
<organism evidence="11 12">
    <name type="scientific">Brassica oleracea var. oleracea</name>
    <dbReference type="NCBI Taxonomy" id="109376"/>
    <lineage>
        <taxon>Eukaryota</taxon>
        <taxon>Viridiplantae</taxon>
        <taxon>Streptophyta</taxon>
        <taxon>Embryophyta</taxon>
        <taxon>Tracheophyta</taxon>
        <taxon>Spermatophyta</taxon>
        <taxon>Magnoliopsida</taxon>
        <taxon>eudicotyledons</taxon>
        <taxon>Gunneridae</taxon>
        <taxon>Pentapetalae</taxon>
        <taxon>rosids</taxon>
        <taxon>malvids</taxon>
        <taxon>Brassicales</taxon>
        <taxon>Brassicaceae</taxon>
        <taxon>Brassiceae</taxon>
        <taxon>Brassica</taxon>
    </lineage>
</organism>
<evidence type="ECO:0000256" key="1">
    <source>
        <dbReference type="ARBA" id="ARBA00004273"/>
    </source>
</evidence>
<evidence type="ECO:0000256" key="2">
    <source>
        <dbReference type="ARBA" id="ARBA00022792"/>
    </source>
</evidence>
<dbReference type="Gene3D" id="2.10.109.10">
    <property type="entry name" value="Umud Fragment, subunit A"/>
    <property type="match status" value="1"/>
</dbReference>
<feature type="active site" evidence="9">
    <location>
        <position position="84"/>
    </location>
</feature>
<comment type="subunit">
    <text evidence="8">Heterodimer of 2 subunits, IMP1A/B and IMP12.</text>
</comment>
<evidence type="ECO:0000256" key="4">
    <source>
        <dbReference type="ARBA" id="ARBA00023128"/>
    </source>
</evidence>
<proteinExistence type="inferred from homology"/>
<evidence type="ECO:0000256" key="8">
    <source>
        <dbReference type="ARBA" id="ARBA00064368"/>
    </source>
</evidence>
<feature type="domain" description="Peptidase S26" evidence="10">
    <location>
        <begin position="106"/>
        <end position="147"/>
    </location>
</feature>
<sequence>MASSFWNIAYQQATKSGVLVAKVYSFLHVTTNYLAFPAYAFGPSMIPTLHPSGNVVLAERISKLTRGDVIVLQSPEDPNKLPTKRVVGLEGDSVSFVVDPGKNDESRTIVVPKGHVWVEGDYTQNSRDSRSFGPVPYALVQGRLLWRVTSKIVKFSLVYINCESSDALLSSERLSVQMLCSQVRFW</sequence>
<dbReference type="InterPro" id="IPR052064">
    <property type="entry name" value="Mito_IMP1_subunit"/>
</dbReference>
<evidence type="ECO:0000256" key="7">
    <source>
        <dbReference type="ARBA" id="ARBA00054895"/>
    </source>
</evidence>
<comment type="similarity">
    <text evidence="6">Belongs to the peptidase S26 family. IMP1 subfamily.</text>
</comment>
<dbReference type="InterPro" id="IPR019533">
    <property type="entry name" value="Peptidase_S26"/>
</dbReference>
<dbReference type="HOGENOM" id="CLU_028723_4_3_1"/>
<dbReference type="PANTHER" id="PTHR12383:SF36">
    <property type="entry name" value="MITOCHONDRIAL ATP-INDEPENDENT INNER MEMBRANE PROTEASE SUBUNIT 1B-RELATED"/>
    <property type="match status" value="1"/>
</dbReference>
<dbReference type="InterPro" id="IPR036286">
    <property type="entry name" value="LexA/Signal_pep-like_sf"/>
</dbReference>
<dbReference type="FunFam" id="2.10.109.10:FF:000014">
    <property type="entry name" value="Inner membrane protease subunit 1"/>
    <property type="match status" value="1"/>
</dbReference>
<dbReference type="CDD" id="cd06530">
    <property type="entry name" value="S26_SPase_I"/>
    <property type="match status" value="1"/>
</dbReference>